<evidence type="ECO:0000256" key="3">
    <source>
        <dbReference type="SAM" id="SignalP"/>
    </source>
</evidence>
<reference evidence="4 5" key="1">
    <citation type="submission" date="2024-01" db="EMBL/GenBank/DDBJ databases">
        <authorList>
            <person name="Waweru B."/>
        </authorList>
    </citation>
    <scope>NUCLEOTIDE SEQUENCE [LARGE SCALE GENOMIC DNA]</scope>
</reference>
<organism evidence="4 5">
    <name type="scientific">Dovyalis caffra</name>
    <dbReference type="NCBI Taxonomy" id="77055"/>
    <lineage>
        <taxon>Eukaryota</taxon>
        <taxon>Viridiplantae</taxon>
        <taxon>Streptophyta</taxon>
        <taxon>Embryophyta</taxon>
        <taxon>Tracheophyta</taxon>
        <taxon>Spermatophyta</taxon>
        <taxon>Magnoliopsida</taxon>
        <taxon>eudicotyledons</taxon>
        <taxon>Gunneridae</taxon>
        <taxon>Pentapetalae</taxon>
        <taxon>rosids</taxon>
        <taxon>fabids</taxon>
        <taxon>Malpighiales</taxon>
        <taxon>Salicaceae</taxon>
        <taxon>Flacourtieae</taxon>
        <taxon>Dovyalis</taxon>
    </lineage>
</organism>
<feature type="compositionally biased region" description="Basic and acidic residues" evidence="2">
    <location>
        <begin position="77"/>
        <end position="88"/>
    </location>
</feature>
<dbReference type="Proteomes" id="UP001314170">
    <property type="component" value="Unassembled WGS sequence"/>
</dbReference>
<sequence length="265" mass="29117">MALNHIFLAISILLLSFLVIASNADYGYDPEPDTVKPETSYVPGPKPKPAYDIPNPDHDQPKPTTPKPNTANPGYEHGPKPNFEYDPKPHVDLPKLTIPKLPHHGHHYIPMPHHLPKPKLDHDKPGYEPESLLPICIEGLVVCKSGSDYVPIQGAVVKIACTTVEQHGYETTHFSCLTDAQGYYFKTLFPSGALGHDSKLKECKAYLESSPTETCKIPTDVNNGITGALLSSSHILSHKNIKLYSMKTFFYTSETTSTSTPAGGY</sequence>
<dbReference type="GO" id="GO:0009723">
    <property type="term" value="P:response to ethylene"/>
    <property type="evidence" value="ECO:0007669"/>
    <property type="project" value="TreeGrafter"/>
</dbReference>
<evidence type="ECO:0000313" key="5">
    <source>
        <dbReference type="Proteomes" id="UP001314170"/>
    </source>
</evidence>
<accession>A0AAV1RSM7</accession>
<comment type="caution">
    <text evidence="4">The sequence shown here is derived from an EMBL/GenBank/DDBJ whole genome shotgun (WGS) entry which is preliminary data.</text>
</comment>
<evidence type="ECO:0000256" key="1">
    <source>
        <dbReference type="ARBA" id="ARBA00022729"/>
    </source>
</evidence>
<dbReference type="AlphaFoldDB" id="A0AAV1RSM7"/>
<gene>
    <name evidence="4" type="ORF">DCAF_LOCUS13799</name>
</gene>
<keyword evidence="1 3" id="KW-0732">Signal</keyword>
<protein>
    <submittedName>
        <fullName evidence="4">Uncharacterized protein</fullName>
    </submittedName>
</protein>
<name>A0AAV1RSM7_9ROSI</name>
<evidence type="ECO:0000256" key="2">
    <source>
        <dbReference type="SAM" id="MobiDB-lite"/>
    </source>
</evidence>
<evidence type="ECO:0000313" key="4">
    <source>
        <dbReference type="EMBL" id="CAK7338751.1"/>
    </source>
</evidence>
<feature type="region of interest" description="Disordered" evidence="2">
    <location>
        <begin position="31"/>
        <end position="88"/>
    </location>
</feature>
<dbReference type="Pfam" id="PF01190">
    <property type="entry name" value="Pollen_Ole_e_1"/>
    <property type="match status" value="1"/>
</dbReference>
<dbReference type="GO" id="GO:0071944">
    <property type="term" value="C:cell periphery"/>
    <property type="evidence" value="ECO:0007669"/>
    <property type="project" value="TreeGrafter"/>
</dbReference>
<keyword evidence="5" id="KW-1185">Reference proteome</keyword>
<feature type="chain" id="PRO_5043326326" evidence="3">
    <location>
        <begin position="25"/>
        <end position="265"/>
    </location>
</feature>
<feature type="signal peptide" evidence="3">
    <location>
        <begin position="1"/>
        <end position="24"/>
    </location>
</feature>
<proteinExistence type="predicted"/>
<dbReference type="PANTHER" id="PTHR33470:SF40">
    <property type="entry name" value="PROTEIN SEED AND ROOT HAIR PROTECTIVE PROTEIN"/>
    <property type="match status" value="1"/>
</dbReference>
<dbReference type="PANTHER" id="PTHR33470">
    <property type="entry name" value="OS01G0164075 PROTEIN"/>
    <property type="match status" value="1"/>
</dbReference>
<dbReference type="EMBL" id="CAWUPB010001156">
    <property type="protein sequence ID" value="CAK7338751.1"/>
    <property type="molecule type" value="Genomic_DNA"/>
</dbReference>